<dbReference type="InterPro" id="IPR009282">
    <property type="entry name" value="DUF937"/>
</dbReference>
<comment type="caution">
    <text evidence="1">The sequence shown here is derived from an EMBL/GenBank/DDBJ whole genome shotgun (WGS) entry which is preliminary data.</text>
</comment>
<keyword evidence="2" id="KW-1185">Reference proteome</keyword>
<name>A0ABT2PH04_9BURK</name>
<dbReference type="InterPro" id="IPR018247">
    <property type="entry name" value="EF_Hand_1_Ca_BS"/>
</dbReference>
<organism evidence="1 2">
    <name type="scientific">Acidovorax bellezanensis</name>
    <dbReference type="NCBI Taxonomy" id="2976702"/>
    <lineage>
        <taxon>Bacteria</taxon>
        <taxon>Pseudomonadati</taxon>
        <taxon>Pseudomonadota</taxon>
        <taxon>Betaproteobacteria</taxon>
        <taxon>Burkholderiales</taxon>
        <taxon>Comamonadaceae</taxon>
        <taxon>Acidovorax</taxon>
    </lineage>
</organism>
<reference evidence="1 2" key="1">
    <citation type="submission" date="2022-09" db="EMBL/GenBank/DDBJ databases">
        <title>Draft genome of isolate Be4.</title>
        <authorList>
            <person name="Sanchez-Castro I."/>
            <person name="Martinez-Rodriguez P."/>
            <person name="Descostes M."/>
            <person name="Merroun M."/>
        </authorList>
    </citation>
    <scope>NUCLEOTIDE SEQUENCE [LARGE SCALE GENOMIC DNA]</scope>
    <source>
        <strain evidence="1 2">Be4</strain>
    </source>
</reference>
<sequence length="199" mass="19133">MNASNSLTDELMGQLQGAPLQNMAQQLGMDSAQTEQAVSTALPVLLGALGGNNGDQPQGAMDMLGGAGGGLAGMLGGMGGMGDMLGGLLGGGQASGGGGADILGQIFGGQHKEVESGVAQATGLGANAGQLLQMLAPIVMAFLAQRAQAGGQGQAPGAEAQPGAGVGGMLGGMLDQNGDGKLDVGDLFKLGAGFLGGRR</sequence>
<protein>
    <submittedName>
        <fullName evidence="1">DUF937 domain-containing protein</fullName>
    </submittedName>
</protein>
<proteinExistence type="predicted"/>
<evidence type="ECO:0000313" key="2">
    <source>
        <dbReference type="Proteomes" id="UP001525968"/>
    </source>
</evidence>
<dbReference type="Pfam" id="PF06078">
    <property type="entry name" value="DUF937"/>
    <property type="match status" value="1"/>
</dbReference>
<dbReference type="Proteomes" id="UP001525968">
    <property type="component" value="Unassembled WGS sequence"/>
</dbReference>
<evidence type="ECO:0000313" key="1">
    <source>
        <dbReference type="EMBL" id="MCT9809724.1"/>
    </source>
</evidence>
<gene>
    <name evidence="1" type="ORF">N0K08_03700</name>
</gene>
<accession>A0ABT2PH04</accession>
<dbReference type="PROSITE" id="PS00018">
    <property type="entry name" value="EF_HAND_1"/>
    <property type="match status" value="1"/>
</dbReference>
<dbReference type="RefSeq" id="WP_261498683.1">
    <property type="nucleotide sequence ID" value="NZ_JAODYH010000003.1"/>
</dbReference>
<dbReference type="EMBL" id="JAODYH010000003">
    <property type="protein sequence ID" value="MCT9809724.1"/>
    <property type="molecule type" value="Genomic_DNA"/>
</dbReference>